<dbReference type="FunCoup" id="Q6CIC3">
    <property type="interactions" value="282"/>
</dbReference>
<evidence type="ECO:0000313" key="3">
    <source>
        <dbReference type="EMBL" id="CAG99024.1"/>
    </source>
</evidence>
<feature type="compositionally biased region" description="Acidic residues" evidence="1">
    <location>
        <begin position="60"/>
        <end position="71"/>
    </location>
</feature>
<evidence type="ECO:0000259" key="2">
    <source>
        <dbReference type="PROSITE" id="PS51425"/>
    </source>
</evidence>
<dbReference type="GO" id="GO:0008278">
    <property type="term" value="C:cohesin complex"/>
    <property type="evidence" value="ECO:0007669"/>
    <property type="project" value="TreeGrafter"/>
</dbReference>
<dbReference type="OMA" id="FVHRFKD"/>
<dbReference type="InParanoid" id="Q6CIC3"/>
<dbReference type="InterPro" id="IPR013721">
    <property type="entry name" value="STAG"/>
</dbReference>
<sequence>MPVRRSTRIRTKSSYSEQSGSESDSEHETIGSIVTDDRINIENTDNQKEEEALSQGSSSSEEDDDANDDDYVAPGSRKRPNSGGRRVASNKRTKLKQNEKGRPSNNISSAVSRKEQEAYISLQNEFKPTELFEILSSSDDFSCEELASDWLDSYIDNRNVSLANLINFLLDCSGCFTHIGEHDVANNDSSNETIGEIQIMFHEQKKHEFHLLLSATHKKAKFRPLNDNFNIFMTTLMDLAIEKEMIYVENEKEESDEIVIETNPLIIDLLTWIPSMSVSKIRCLRYVSAKAIFCFQDSLARASASLEAEVLFKLRKQLTLERKKKKPKSKTMETLESSISDAEATKTVIENTIDNIIKLCFVHRFKDVDENIRSLAISYLLDWIENNPDYFFKVTFLKYFGWLLSDSSNSVRLQVIRSLHDLIKFSNKRNKNTVDNAALRQFFERFKDRMLEIAGRDIDIQVRLTSVQVLSSINGLGYLDDHEIIDIISLIFFDHEVKVSSSSRDVKFLNEVTKFLANIVSEKTEEFLINNERFKVPVISVTEEQFVKVGVLMRLLHNSLLNHINSTSNLEGYAKVPPDKIKLLQQAAEFLSPKFYNLIETISKLLYEEGNFDGSTIHADADDFSNDLGDIKLFLPETDNNVLFYATVLGGLCTGGIQYNKGQDRQAVTQLILPELEDLFKKMNLDSDQIYTQLLNVIQLLNTEEWNSSESKDVIFNINKTITKRFESSPVVLSNANAITKTYKSLIPYLASLQIPEVTGYWKSCLINVTLSFKKFMESFDIKSDNSITTLYLQYVNKLVILGKEFAIEISETLLDDIVEKFLKPLSELLPKIDSDAISVLDFKLFTSIVTWNLATWRDVIKNNEEPIAVSHTTLNQIRTVLVELLNLSSKIDSNPEIQHDKKFHVLHVILSPLLDIIIAFKMFELDLSEKDSDWIRALRQEYSVISNEDLTGICHKVFLYLESCLGKFLGITLDRVADEDVNYGAVNLVDVDGDPEKELCIYTIKLKGLIKLGILNYSDLTTRIGLNQEKLGPLFESVVSETVFEDEPKNNAESHPAAKLNQEPVPQQYDEVLEPIEEFTQDETVHSPPHPADPIVSSPI</sequence>
<feature type="domain" description="SCD" evidence="2">
    <location>
        <begin position="361"/>
        <end position="453"/>
    </location>
</feature>
<evidence type="ECO:0000256" key="1">
    <source>
        <dbReference type="SAM" id="MobiDB-lite"/>
    </source>
</evidence>
<feature type="compositionally biased region" description="Basic residues" evidence="1">
    <location>
        <begin position="1"/>
        <end position="11"/>
    </location>
</feature>
<dbReference type="PANTHER" id="PTHR11199">
    <property type="entry name" value="STROMAL ANTIGEN"/>
    <property type="match status" value="1"/>
</dbReference>
<dbReference type="SUPFAM" id="SSF48371">
    <property type="entry name" value="ARM repeat"/>
    <property type="match status" value="1"/>
</dbReference>
<feature type="compositionally biased region" description="Basic and acidic residues" evidence="1">
    <location>
        <begin position="24"/>
        <end position="51"/>
    </location>
</feature>
<dbReference type="PANTHER" id="PTHR11199:SF0">
    <property type="entry name" value="LD34181P-RELATED"/>
    <property type="match status" value="1"/>
</dbReference>
<dbReference type="PROSITE" id="PS51425">
    <property type="entry name" value="SCD"/>
    <property type="match status" value="1"/>
</dbReference>
<keyword evidence="4" id="KW-1185">Reference proteome</keyword>
<dbReference type="Proteomes" id="UP000000598">
    <property type="component" value="Chromosome F"/>
</dbReference>
<dbReference type="EMBL" id="CR382126">
    <property type="protein sequence ID" value="CAG99024.1"/>
    <property type="molecule type" value="Genomic_DNA"/>
</dbReference>
<dbReference type="Pfam" id="PF08514">
    <property type="entry name" value="STAG"/>
    <property type="match status" value="1"/>
</dbReference>
<gene>
    <name evidence="3" type="ORF">KLLA0_F27797g</name>
</gene>
<dbReference type="STRING" id="284590.Q6CIC3"/>
<name>Q6CIC3_KLULA</name>
<dbReference type="GO" id="GO:0003682">
    <property type="term" value="F:chromatin binding"/>
    <property type="evidence" value="ECO:0007669"/>
    <property type="project" value="TreeGrafter"/>
</dbReference>
<dbReference type="InterPro" id="IPR048610">
    <property type="entry name" value="SCC3_C"/>
</dbReference>
<dbReference type="InterPro" id="IPR039662">
    <property type="entry name" value="Cohesin_Scc3/SA"/>
</dbReference>
<dbReference type="GO" id="GO:0000785">
    <property type="term" value="C:chromatin"/>
    <property type="evidence" value="ECO:0007669"/>
    <property type="project" value="TreeGrafter"/>
</dbReference>
<dbReference type="GO" id="GO:0007062">
    <property type="term" value="P:sister chromatid cohesion"/>
    <property type="evidence" value="ECO:0007669"/>
    <property type="project" value="UniProtKB-ARBA"/>
</dbReference>
<dbReference type="InterPro" id="IPR020839">
    <property type="entry name" value="SCD"/>
</dbReference>
<dbReference type="AlphaFoldDB" id="Q6CIC3"/>
<dbReference type="Pfam" id="PF21581">
    <property type="entry name" value="SCD"/>
    <property type="match status" value="1"/>
</dbReference>
<dbReference type="HOGENOM" id="CLU_008263_0_0_1"/>
<dbReference type="KEGG" id="kla:KLLA0_F27797g"/>
<reference evidence="3 4" key="1">
    <citation type="journal article" date="2004" name="Nature">
        <title>Genome evolution in yeasts.</title>
        <authorList>
            <consortium name="Genolevures"/>
            <person name="Dujon B."/>
            <person name="Sherman D."/>
            <person name="Fischer G."/>
            <person name="Durrens P."/>
            <person name="Casaregola S."/>
            <person name="Lafontaine I."/>
            <person name="de Montigny J."/>
            <person name="Marck C."/>
            <person name="Neuveglise C."/>
            <person name="Talla E."/>
            <person name="Goffard N."/>
            <person name="Frangeul L."/>
            <person name="Aigle M."/>
            <person name="Anthouard V."/>
            <person name="Babour A."/>
            <person name="Barbe V."/>
            <person name="Barnay S."/>
            <person name="Blanchin S."/>
            <person name="Beckerich J.M."/>
            <person name="Beyne E."/>
            <person name="Bleykasten C."/>
            <person name="Boisrame A."/>
            <person name="Boyer J."/>
            <person name="Cattolico L."/>
            <person name="Confanioleri F."/>
            <person name="de Daruvar A."/>
            <person name="Despons L."/>
            <person name="Fabre E."/>
            <person name="Fairhead C."/>
            <person name="Ferry-Dumazet H."/>
            <person name="Groppi A."/>
            <person name="Hantraye F."/>
            <person name="Hennequin C."/>
            <person name="Jauniaux N."/>
            <person name="Joyet P."/>
            <person name="Kachouri R."/>
            <person name="Kerrest A."/>
            <person name="Koszul R."/>
            <person name="Lemaire M."/>
            <person name="Lesur I."/>
            <person name="Ma L."/>
            <person name="Muller H."/>
            <person name="Nicaud J.M."/>
            <person name="Nikolski M."/>
            <person name="Oztas S."/>
            <person name="Ozier-Kalogeropoulos O."/>
            <person name="Pellenz S."/>
            <person name="Potier S."/>
            <person name="Richard G.F."/>
            <person name="Straub M.L."/>
            <person name="Suleau A."/>
            <person name="Swennene D."/>
            <person name="Tekaia F."/>
            <person name="Wesolowski-Louvel M."/>
            <person name="Westhof E."/>
            <person name="Wirth B."/>
            <person name="Zeniou-Meyer M."/>
            <person name="Zivanovic I."/>
            <person name="Bolotin-Fukuhara M."/>
            <person name="Thierry A."/>
            <person name="Bouchier C."/>
            <person name="Caudron B."/>
            <person name="Scarpelli C."/>
            <person name="Gaillardin C."/>
            <person name="Weissenbach J."/>
            <person name="Wincker P."/>
            <person name="Souciet J.L."/>
        </authorList>
    </citation>
    <scope>NUCLEOTIDE SEQUENCE [LARGE SCALE GENOMIC DNA]</scope>
    <source>
        <strain evidence="4">ATCC 8585 / CBS 2359 / DSM 70799 / NBRC 1267 / NRRL Y-1140 / WM37</strain>
    </source>
</reference>
<dbReference type="eggNOG" id="KOG2011">
    <property type="taxonomic scope" value="Eukaryota"/>
</dbReference>
<feature type="region of interest" description="Disordered" evidence="1">
    <location>
        <begin position="1047"/>
        <end position="1101"/>
    </location>
</feature>
<dbReference type="PaxDb" id="284590-Q6CIC3"/>
<dbReference type="Pfam" id="PF21767">
    <property type="entry name" value="SCC3_C"/>
    <property type="match status" value="1"/>
</dbReference>
<dbReference type="Gene3D" id="1.25.10.10">
    <property type="entry name" value="Leucine-rich Repeat Variant"/>
    <property type="match status" value="1"/>
</dbReference>
<accession>Q6CIC3</accession>
<dbReference type="GO" id="GO:0005634">
    <property type="term" value="C:nucleus"/>
    <property type="evidence" value="ECO:0007669"/>
    <property type="project" value="TreeGrafter"/>
</dbReference>
<feature type="compositionally biased region" description="Acidic residues" evidence="1">
    <location>
        <begin position="1072"/>
        <end position="1082"/>
    </location>
</feature>
<evidence type="ECO:0000313" key="4">
    <source>
        <dbReference type="Proteomes" id="UP000000598"/>
    </source>
</evidence>
<dbReference type="InterPro" id="IPR011989">
    <property type="entry name" value="ARM-like"/>
</dbReference>
<protein>
    <submittedName>
        <fullName evidence="3">KLLA0F27797p</fullName>
    </submittedName>
</protein>
<feature type="compositionally biased region" description="Low complexity" evidence="1">
    <location>
        <begin position="13"/>
        <end position="22"/>
    </location>
</feature>
<proteinExistence type="predicted"/>
<feature type="region of interest" description="Disordered" evidence="1">
    <location>
        <begin position="1"/>
        <end position="112"/>
    </location>
</feature>
<organism evidence="3 4">
    <name type="scientific">Kluyveromyces lactis (strain ATCC 8585 / CBS 2359 / DSM 70799 / NBRC 1267 / NRRL Y-1140 / WM37)</name>
    <name type="common">Yeast</name>
    <name type="synonym">Candida sphaerica</name>
    <dbReference type="NCBI Taxonomy" id="284590"/>
    <lineage>
        <taxon>Eukaryota</taxon>
        <taxon>Fungi</taxon>
        <taxon>Dikarya</taxon>
        <taxon>Ascomycota</taxon>
        <taxon>Saccharomycotina</taxon>
        <taxon>Saccharomycetes</taxon>
        <taxon>Saccharomycetales</taxon>
        <taxon>Saccharomycetaceae</taxon>
        <taxon>Kluyveromyces</taxon>
    </lineage>
</organism>
<dbReference type="InterPro" id="IPR016024">
    <property type="entry name" value="ARM-type_fold"/>
</dbReference>